<sequence length="86" mass="9479">MSWKSYVDKHLMYDIEGQNQRLTAAAIIAATTVAFGPRATSSPSLIAARSTTSWRISTRRATSPQQAYTSGCKVHSDSGRAWCYYS</sequence>
<dbReference type="SUPFAM" id="SSF55770">
    <property type="entry name" value="Profilin (actin-binding protein)"/>
    <property type="match status" value="1"/>
</dbReference>
<dbReference type="EMBL" id="BSYR01000048">
    <property type="protein sequence ID" value="GMJ07406.1"/>
    <property type="molecule type" value="Genomic_DNA"/>
</dbReference>
<evidence type="ECO:0000313" key="1">
    <source>
        <dbReference type="EMBL" id="GMJ07406.1"/>
    </source>
</evidence>
<protein>
    <submittedName>
        <fullName evidence="1">Uncharacterized protein</fullName>
    </submittedName>
</protein>
<dbReference type="InterPro" id="IPR036140">
    <property type="entry name" value="PFN_sf"/>
</dbReference>
<reference evidence="1" key="1">
    <citation type="submission" date="2023-05" db="EMBL/GenBank/DDBJ databases">
        <title>Genome and transcriptome analyses reveal genes involved in the formation of fine ridges on petal epidermal cells in Hibiscus trionum.</title>
        <authorList>
            <person name="Koshimizu S."/>
            <person name="Masuda S."/>
            <person name="Ishii T."/>
            <person name="Shirasu K."/>
            <person name="Hoshino A."/>
            <person name="Arita M."/>
        </authorList>
    </citation>
    <scope>NUCLEOTIDE SEQUENCE</scope>
    <source>
        <strain evidence="1">Hamamatsu line</strain>
    </source>
</reference>
<dbReference type="Gene3D" id="3.30.450.30">
    <property type="entry name" value="Dynein light chain 2a, cytoplasmic"/>
    <property type="match status" value="1"/>
</dbReference>
<comment type="caution">
    <text evidence="1">The sequence shown here is derived from an EMBL/GenBank/DDBJ whole genome shotgun (WGS) entry which is preliminary data.</text>
</comment>
<accession>A0A9W7MSA0</accession>
<proteinExistence type="predicted"/>
<keyword evidence="2" id="KW-1185">Reference proteome</keyword>
<dbReference type="AlphaFoldDB" id="A0A9W7MSA0"/>
<evidence type="ECO:0000313" key="2">
    <source>
        <dbReference type="Proteomes" id="UP001165190"/>
    </source>
</evidence>
<gene>
    <name evidence="1" type="ORF">HRI_004409800</name>
</gene>
<organism evidence="1 2">
    <name type="scientific">Hibiscus trionum</name>
    <name type="common">Flower of an hour</name>
    <dbReference type="NCBI Taxonomy" id="183268"/>
    <lineage>
        <taxon>Eukaryota</taxon>
        <taxon>Viridiplantae</taxon>
        <taxon>Streptophyta</taxon>
        <taxon>Embryophyta</taxon>
        <taxon>Tracheophyta</taxon>
        <taxon>Spermatophyta</taxon>
        <taxon>Magnoliopsida</taxon>
        <taxon>eudicotyledons</taxon>
        <taxon>Gunneridae</taxon>
        <taxon>Pentapetalae</taxon>
        <taxon>rosids</taxon>
        <taxon>malvids</taxon>
        <taxon>Malvales</taxon>
        <taxon>Malvaceae</taxon>
        <taxon>Malvoideae</taxon>
        <taxon>Hibiscus</taxon>
    </lineage>
</organism>
<name>A0A9W7MSA0_HIBTR</name>
<dbReference type="Proteomes" id="UP001165190">
    <property type="component" value="Unassembled WGS sequence"/>
</dbReference>